<proteinExistence type="predicted"/>
<sequence length="182" mass="19070">MADDDGGGSSKLAPSTGNGSKTDRYSWTQTLADITLSIPLPPGTRGRDVRVTFGATTLRVTVTGRDTPLLDDPLHAPVKAEDGMWQVDADAGTLEVYLEKVDGASWWPRAVVGEPEVDLGRVAPENSKLSDLDGETRALVEKMMVDQRRRAAGLPTTDQQAAAAAAAKMGLKLDGGSGAPGV</sequence>
<organism evidence="1 2">
    <name type="scientific">Pyropia yezoensis</name>
    <name type="common">Susabi-nori</name>
    <name type="synonym">Porphyra yezoensis</name>
    <dbReference type="NCBI Taxonomy" id="2788"/>
    <lineage>
        <taxon>Eukaryota</taxon>
        <taxon>Rhodophyta</taxon>
        <taxon>Bangiophyceae</taxon>
        <taxon>Bangiales</taxon>
        <taxon>Bangiaceae</taxon>
        <taxon>Pyropia</taxon>
    </lineage>
</organism>
<protein>
    <submittedName>
        <fullName evidence="1">Uncharacterized protein</fullName>
    </submittedName>
</protein>
<dbReference type="EMBL" id="CM020618">
    <property type="protein sequence ID" value="KAK1861764.1"/>
    <property type="molecule type" value="Genomic_DNA"/>
</dbReference>
<gene>
    <name evidence="1" type="ORF">I4F81_004344</name>
</gene>
<comment type="caution">
    <text evidence="1">The sequence shown here is derived from an EMBL/GenBank/DDBJ whole genome shotgun (WGS) entry which is preliminary data.</text>
</comment>
<dbReference type="Proteomes" id="UP000798662">
    <property type="component" value="Chromosome 1"/>
</dbReference>
<evidence type="ECO:0000313" key="2">
    <source>
        <dbReference type="Proteomes" id="UP000798662"/>
    </source>
</evidence>
<evidence type="ECO:0000313" key="1">
    <source>
        <dbReference type="EMBL" id="KAK1861764.1"/>
    </source>
</evidence>
<reference evidence="1" key="1">
    <citation type="submission" date="2019-11" db="EMBL/GenBank/DDBJ databases">
        <title>Nori genome reveals adaptations in red seaweeds to the harsh intertidal environment.</title>
        <authorList>
            <person name="Wang D."/>
            <person name="Mao Y."/>
        </authorList>
    </citation>
    <scope>NUCLEOTIDE SEQUENCE</scope>
    <source>
        <tissue evidence="1">Gametophyte</tissue>
    </source>
</reference>
<accession>A0ACC3BV15</accession>
<name>A0ACC3BV15_PYRYE</name>
<keyword evidence="2" id="KW-1185">Reference proteome</keyword>